<comment type="caution">
    <text evidence="2">The sequence shown here is derived from an EMBL/GenBank/DDBJ whole genome shotgun (WGS) entry which is preliminary data.</text>
</comment>
<accession>A0AAD9LTD5</accession>
<dbReference type="EMBL" id="MU843215">
    <property type="protein sequence ID" value="KAK2020564.1"/>
    <property type="molecule type" value="Genomic_DNA"/>
</dbReference>
<evidence type="ECO:0000313" key="2">
    <source>
        <dbReference type="EMBL" id="KAK2020564.1"/>
    </source>
</evidence>
<feature type="compositionally biased region" description="Polar residues" evidence="1">
    <location>
        <begin position="116"/>
        <end position="128"/>
    </location>
</feature>
<protein>
    <submittedName>
        <fullName evidence="2">Uncharacterized protein</fullName>
    </submittedName>
</protein>
<feature type="region of interest" description="Disordered" evidence="1">
    <location>
        <begin position="1"/>
        <end position="36"/>
    </location>
</feature>
<evidence type="ECO:0000313" key="3">
    <source>
        <dbReference type="Proteomes" id="UP001232148"/>
    </source>
</evidence>
<feature type="compositionally biased region" description="Low complexity" evidence="1">
    <location>
        <begin position="136"/>
        <end position="148"/>
    </location>
</feature>
<dbReference type="AlphaFoldDB" id="A0AAD9LTD5"/>
<gene>
    <name evidence="2" type="ORF">LX32DRAFT_311879</name>
</gene>
<proteinExistence type="predicted"/>
<sequence length="275" mass="30156">MFPSAASGGQSLPGFTYHTHRNPLSPSPRGPAALSSNCPIRGSMSIGLRTARNPLVKRALQGTIHSCGGDLSTANWDPRHWAIHSQTCPTCMLHSASLFSVDERLSCSHREAATFTTSCPMNDGNTSAGLRDRQRGSSQSGSRTSWQQPPFDRLAEPSVPFSRRPPSRCHFVDWCWAEPTPNSAQLRELSRPPRSILATNLSLGGHPTYHFPPILQNTSVFRSVRAWRVTDVLIHVCISVKHQNIQASAQGTVCGMRCVLSLARRGGQAQREVKR</sequence>
<organism evidence="2 3">
    <name type="scientific">Colletotrichum zoysiae</name>
    <dbReference type="NCBI Taxonomy" id="1216348"/>
    <lineage>
        <taxon>Eukaryota</taxon>
        <taxon>Fungi</taxon>
        <taxon>Dikarya</taxon>
        <taxon>Ascomycota</taxon>
        <taxon>Pezizomycotina</taxon>
        <taxon>Sordariomycetes</taxon>
        <taxon>Hypocreomycetidae</taxon>
        <taxon>Glomerellales</taxon>
        <taxon>Glomerellaceae</taxon>
        <taxon>Colletotrichum</taxon>
        <taxon>Colletotrichum graminicola species complex</taxon>
    </lineage>
</organism>
<dbReference type="Proteomes" id="UP001232148">
    <property type="component" value="Unassembled WGS sequence"/>
</dbReference>
<keyword evidence="3" id="KW-1185">Reference proteome</keyword>
<feature type="region of interest" description="Disordered" evidence="1">
    <location>
        <begin position="116"/>
        <end position="164"/>
    </location>
</feature>
<reference evidence="2" key="1">
    <citation type="submission" date="2021-06" db="EMBL/GenBank/DDBJ databases">
        <title>Comparative genomics, transcriptomics and evolutionary studies reveal genomic signatures of adaptation to plant cell wall in hemibiotrophic fungi.</title>
        <authorList>
            <consortium name="DOE Joint Genome Institute"/>
            <person name="Baroncelli R."/>
            <person name="Diaz J.F."/>
            <person name="Benocci T."/>
            <person name="Peng M."/>
            <person name="Battaglia E."/>
            <person name="Haridas S."/>
            <person name="Andreopoulos W."/>
            <person name="Labutti K."/>
            <person name="Pangilinan J."/>
            <person name="Floch G.L."/>
            <person name="Makela M.R."/>
            <person name="Henrissat B."/>
            <person name="Grigoriev I.V."/>
            <person name="Crouch J.A."/>
            <person name="De Vries R.P."/>
            <person name="Sukno S.A."/>
            <person name="Thon M.R."/>
        </authorList>
    </citation>
    <scope>NUCLEOTIDE SEQUENCE</scope>
    <source>
        <strain evidence="2">MAFF235873</strain>
    </source>
</reference>
<name>A0AAD9LTD5_9PEZI</name>
<evidence type="ECO:0000256" key="1">
    <source>
        <dbReference type="SAM" id="MobiDB-lite"/>
    </source>
</evidence>